<protein>
    <submittedName>
        <fullName evidence="1">Uncharacterized protein</fullName>
    </submittedName>
</protein>
<keyword evidence="2" id="KW-1185">Reference proteome</keyword>
<accession>A0A0K1S691</accession>
<gene>
    <name evidence="1" type="ORF">VL20_4637</name>
</gene>
<dbReference type="EMBL" id="CP011339">
    <property type="protein sequence ID" value="AKV69538.1"/>
    <property type="molecule type" value="Genomic_DNA"/>
</dbReference>
<organism evidence="1 2">
    <name type="scientific">Microcystis panniformis FACHB-1757</name>
    <dbReference type="NCBI Taxonomy" id="1638788"/>
    <lineage>
        <taxon>Bacteria</taxon>
        <taxon>Bacillati</taxon>
        <taxon>Cyanobacteriota</taxon>
        <taxon>Cyanophyceae</taxon>
        <taxon>Oscillatoriophycideae</taxon>
        <taxon>Chroococcales</taxon>
        <taxon>Microcystaceae</taxon>
        <taxon>Microcystis</taxon>
    </lineage>
</organism>
<reference evidence="1 2" key="1">
    <citation type="journal article" date="2016" name="Stand. Genomic Sci.">
        <title>Complete genome sequence and genomic characterization of Microcystis panniformis FACHB 1757 by third-generation sequencing.</title>
        <authorList>
            <person name="Zhang J.Y."/>
            <person name="Guan R."/>
            <person name="Zhang H.J."/>
            <person name="Li H."/>
            <person name="Xiao P."/>
            <person name="Yu G.L."/>
            <person name="Du L."/>
            <person name="Cao D.M."/>
            <person name="Zhu B.C."/>
            <person name="Li R.H."/>
            <person name="Lu Z.H."/>
        </authorList>
    </citation>
    <scope>NUCLEOTIDE SEQUENCE [LARGE SCALE GENOMIC DNA]</scope>
    <source>
        <strain evidence="1 2">FACHB-1757</strain>
    </source>
</reference>
<name>A0A0K1S691_9CHRO</name>
<dbReference type="AlphaFoldDB" id="A0A0K1S691"/>
<proteinExistence type="predicted"/>
<dbReference type="Proteomes" id="UP000068167">
    <property type="component" value="Chromosome"/>
</dbReference>
<evidence type="ECO:0000313" key="1">
    <source>
        <dbReference type="EMBL" id="AKV69538.1"/>
    </source>
</evidence>
<dbReference type="KEGG" id="mpk:VL20_4637"/>
<sequence length="39" mass="4422">MRNVNLNILKFLESMNNFCLSLSNIESGVSDQLSVISYQ</sequence>
<evidence type="ECO:0000313" key="2">
    <source>
        <dbReference type="Proteomes" id="UP000068167"/>
    </source>
</evidence>